<evidence type="ECO:0000256" key="1">
    <source>
        <dbReference type="SAM" id="MobiDB-lite"/>
    </source>
</evidence>
<reference evidence="3" key="2">
    <citation type="submission" date="2020-05" db="EMBL/GenBank/DDBJ databases">
        <authorList>
            <person name="Kim H.-S."/>
            <person name="Proctor R.H."/>
            <person name="Brown D.W."/>
        </authorList>
    </citation>
    <scope>NUCLEOTIDE SEQUENCE</scope>
    <source>
        <strain evidence="3">NRRL 22465</strain>
    </source>
</reference>
<dbReference type="EMBL" id="JABEYC010000685">
    <property type="protein sequence ID" value="KAF4975022.1"/>
    <property type="molecule type" value="Genomic_DNA"/>
</dbReference>
<feature type="region of interest" description="Disordered" evidence="1">
    <location>
        <begin position="162"/>
        <end position="183"/>
    </location>
</feature>
<reference evidence="3" key="1">
    <citation type="journal article" date="2020" name="BMC Genomics">
        <title>Correction to: Identification and distribution of gene clusters required for synthesis of sphingolipid metabolism inhibitors in diverse species of the filamentous fungus Fusarium.</title>
        <authorList>
            <person name="Kim H.S."/>
            <person name="Lohmar J.M."/>
            <person name="Busman M."/>
            <person name="Brown D.W."/>
            <person name="Naumann T.A."/>
            <person name="Divon H.H."/>
            <person name="Lysoe E."/>
            <person name="Uhlig S."/>
            <person name="Proctor R.H."/>
        </authorList>
    </citation>
    <scope>NUCLEOTIDE SEQUENCE</scope>
    <source>
        <strain evidence="3">NRRL 22465</strain>
    </source>
</reference>
<feature type="signal peptide" evidence="2">
    <location>
        <begin position="1"/>
        <end position="19"/>
    </location>
</feature>
<evidence type="ECO:0000313" key="4">
    <source>
        <dbReference type="Proteomes" id="UP000635477"/>
    </source>
</evidence>
<feature type="compositionally biased region" description="Polar residues" evidence="1">
    <location>
        <begin position="169"/>
        <end position="183"/>
    </location>
</feature>
<dbReference type="OrthoDB" id="4160690at2759"/>
<proteinExistence type="predicted"/>
<comment type="caution">
    <text evidence="3">The sequence shown here is derived from an EMBL/GenBank/DDBJ whole genome shotgun (WGS) entry which is preliminary data.</text>
</comment>
<dbReference type="AlphaFoldDB" id="A0A8H4XH64"/>
<sequence length="210" mass="21431">MQLTYTAVVLGSLAAVASASVKREFQFPDTVPLSRRQTSGPEYECHANCGYTIMNAEDEGYCDSDEWNELLDGCLKCANEYDMWADYGRGVQAAAEACGLEAEPVGASGSSASGTAVATTTVTASTTTVADSTTTVAATTMTSEVPETTVMKPIIPVTTASETVVESTPGANTTPGAEPTNVESDNAASNYAFSGVLAVGAALAAVAGLI</sequence>
<keyword evidence="2" id="KW-0732">Signal</keyword>
<evidence type="ECO:0000313" key="3">
    <source>
        <dbReference type="EMBL" id="KAF4975022.1"/>
    </source>
</evidence>
<organism evidence="3 4">
    <name type="scientific">Fusarium zealandicum</name>
    <dbReference type="NCBI Taxonomy" id="1053134"/>
    <lineage>
        <taxon>Eukaryota</taxon>
        <taxon>Fungi</taxon>
        <taxon>Dikarya</taxon>
        <taxon>Ascomycota</taxon>
        <taxon>Pezizomycotina</taxon>
        <taxon>Sordariomycetes</taxon>
        <taxon>Hypocreomycetidae</taxon>
        <taxon>Hypocreales</taxon>
        <taxon>Nectriaceae</taxon>
        <taxon>Fusarium</taxon>
        <taxon>Fusarium staphyleae species complex</taxon>
    </lineage>
</organism>
<name>A0A8H4XH64_9HYPO</name>
<feature type="chain" id="PRO_5034377991" evidence="2">
    <location>
        <begin position="20"/>
        <end position="210"/>
    </location>
</feature>
<protein>
    <submittedName>
        <fullName evidence="3">Uncharacterized protein</fullName>
    </submittedName>
</protein>
<evidence type="ECO:0000256" key="2">
    <source>
        <dbReference type="SAM" id="SignalP"/>
    </source>
</evidence>
<gene>
    <name evidence="3" type="ORF">FZEAL_8143</name>
</gene>
<accession>A0A8H4XH64</accession>
<dbReference type="Proteomes" id="UP000635477">
    <property type="component" value="Unassembled WGS sequence"/>
</dbReference>
<keyword evidence="4" id="KW-1185">Reference proteome</keyword>